<feature type="compositionally biased region" description="Polar residues" evidence="1">
    <location>
        <begin position="290"/>
        <end position="311"/>
    </location>
</feature>
<protein>
    <submittedName>
        <fullName evidence="2">Uncharacterized protein</fullName>
    </submittedName>
</protein>
<organism evidence="2 3">
    <name type="scientific">Coffea canephora</name>
    <name type="common">Robusta coffee</name>
    <dbReference type="NCBI Taxonomy" id="49390"/>
    <lineage>
        <taxon>Eukaryota</taxon>
        <taxon>Viridiplantae</taxon>
        <taxon>Streptophyta</taxon>
        <taxon>Embryophyta</taxon>
        <taxon>Tracheophyta</taxon>
        <taxon>Spermatophyta</taxon>
        <taxon>Magnoliopsida</taxon>
        <taxon>eudicotyledons</taxon>
        <taxon>Gunneridae</taxon>
        <taxon>Pentapetalae</taxon>
        <taxon>asterids</taxon>
        <taxon>lamiids</taxon>
        <taxon>Gentianales</taxon>
        <taxon>Rubiaceae</taxon>
        <taxon>Ixoroideae</taxon>
        <taxon>Gardenieae complex</taxon>
        <taxon>Bertiereae - Coffeeae clade</taxon>
        <taxon>Coffeeae</taxon>
        <taxon>Coffea</taxon>
    </lineage>
</organism>
<dbReference type="EMBL" id="HG739103">
    <property type="protein sequence ID" value="CDP06018.1"/>
    <property type="molecule type" value="Genomic_DNA"/>
</dbReference>
<dbReference type="PANTHER" id="PTHR34546:SF3">
    <property type="entry name" value="OS06G0153600 PROTEIN"/>
    <property type="match status" value="1"/>
</dbReference>
<dbReference type="PhylomeDB" id="A0A068UEF8"/>
<dbReference type="FunCoup" id="A0A068UEF8">
    <property type="interactions" value="1139"/>
</dbReference>
<dbReference type="Gramene" id="CDP06018">
    <property type="protein sequence ID" value="CDP06018"/>
    <property type="gene ID" value="GSCOC_T00021362001"/>
</dbReference>
<dbReference type="STRING" id="49390.A0A068UEF8"/>
<evidence type="ECO:0000313" key="2">
    <source>
        <dbReference type="EMBL" id="CDP06018.1"/>
    </source>
</evidence>
<evidence type="ECO:0000256" key="1">
    <source>
        <dbReference type="SAM" id="MobiDB-lite"/>
    </source>
</evidence>
<keyword evidence="3" id="KW-1185">Reference proteome</keyword>
<name>A0A068UEF8_COFCA</name>
<dbReference type="InterPro" id="IPR018247">
    <property type="entry name" value="EF_Hand_1_Ca_BS"/>
</dbReference>
<feature type="compositionally biased region" description="Polar residues" evidence="1">
    <location>
        <begin position="90"/>
        <end position="104"/>
    </location>
</feature>
<accession>A0A068UEF8</accession>
<dbReference type="InParanoid" id="A0A068UEF8"/>
<feature type="region of interest" description="Disordered" evidence="1">
    <location>
        <begin position="21"/>
        <end position="122"/>
    </location>
</feature>
<feature type="region of interest" description="Disordered" evidence="1">
    <location>
        <begin position="141"/>
        <end position="162"/>
    </location>
</feature>
<feature type="compositionally biased region" description="Low complexity" evidence="1">
    <location>
        <begin position="22"/>
        <end position="34"/>
    </location>
</feature>
<dbReference type="OrthoDB" id="1929495at2759"/>
<dbReference type="PANTHER" id="PTHR34546">
    <property type="entry name" value="OS06G0153600 PROTEIN"/>
    <property type="match status" value="1"/>
</dbReference>
<reference evidence="3" key="1">
    <citation type="journal article" date="2014" name="Science">
        <title>The coffee genome provides insight into the convergent evolution of caffeine biosynthesis.</title>
        <authorList>
            <person name="Denoeud F."/>
            <person name="Carretero-Paulet L."/>
            <person name="Dereeper A."/>
            <person name="Droc G."/>
            <person name="Guyot R."/>
            <person name="Pietrella M."/>
            <person name="Zheng C."/>
            <person name="Alberti A."/>
            <person name="Anthony F."/>
            <person name="Aprea G."/>
            <person name="Aury J.M."/>
            <person name="Bento P."/>
            <person name="Bernard M."/>
            <person name="Bocs S."/>
            <person name="Campa C."/>
            <person name="Cenci A."/>
            <person name="Combes M.C."/>
            <person name="Crouzillat D."/>
            <person name="Da Silva C."/>
            <person name="Daddiego L."/>
            <person name="De Bellis F."/>
            <person name="Dussert S."/>
            <person name="Garsmeur O."/>
            <person name="Gayraud T."/>
            <person name="Guignon V."/>
            <person name="Jahn K."/>
            <person name="Jamilloux V."/>
            <person name="Joet T."/>
            <person name="Labadie K."/>
            <person name="Lan T."/>
            <person name="Leclercq J."/>
            <person name="Lepelley M."/>
            <person name="Leroy T."/>
            <person name="Li L.T."/>
            <person name="Librado P."/>
            <person name="Lopez L."/>
            <person name="Munoz A."/>
            <person name="Noel B."/>
            <person name="Pallavicini A."/>
            <person name="Perrotta G."/>
            <person name="Poncet V."/>
            <person name="Pot D."/>
            <person name="Priyono X."/>
            <person name="Rigoreau M."/>
            <person name="Rouard M."/>
            <person name="Rozas J."/>
            <person name="Tranchant-Dubreuil C."/>
            <person name="VanBuren R."/>
            <person name="Zhang Q."/>
            <person name="Andrade A.C."/>
            <person name="Argout X."/>
            <person name="Bertrand B."/>
            <person name="de Kochko A."/>
            <person name="Graziosi G."/>
            <person name="Henry R.J."/>
            <person name="Jayarama X."/>
            <person name="Ming R."/>
            <person name="Nagai C."/>
            <person name="Rounsley S."/>
            <person name="Sankoff D."/>
            <person name="Giuliano G."/>
            <person name="Albert V.A."/>
            <person name="Wincker P."/>
            <person name="Lashermes P."/>
        </authorList>
    </citation>
    <scope>NUCLEOTIDE SEQUENCE [LARGE SCALE GENOMIC DNA]</scope>
    <source>
        <strain evidence="3">cv. DH200-94</strain>
    </source>
</reference>
<dbReference type="OMA" id="SGPEWPL"/>
<dbReference type="PROSITE" id="PS00018">
    <property type="entry name" value="EF_HAND_1"/>
    <property type="match status" value="1"/>
</dbReference>
<dbReference type="Proteomes" id="UP000295252">
    <property type="component" value="Chromosome VII"/>
</dbReference>
<proteinExistence type="predicted"/>
<feature type="compositionally biased region" description="Low complexity" evidence="1">
    <location>
        <begin position="106"/>
        <end position="119"/>
    </location>
</feature>
<feature type="compositionally biased region" description="Acidic residues" evidence="1">
    <location>
        <begin position="146"/>
        <end position="162"/>
    </location>
</feature>
<feature type="region of interest" description="Disordered" evidence="1">
    <location>
        <begin position="290"/>
        <end position="316"/>
    </location>
</feature>
<sequence length="395" mass="43716">MDPDYEKRLIDEVIYLHSLWHQGPPTRPTQQPTPSGLLHHPYNPIQFKRQERIKPASRKGRKNSDRKQLQESQNPTLLPSPASGKEWPCNPTSNSPPATTSGWGTSWPQSSPQTLLPSSAEKAKLAASQAQFKAMQITEEFFKSGDDDDKEDSEDDDDDDSLEEEEYRFFFKVFTEDRELREYYEKNYYNGEFNCLVCGGLGKKLAGKKFKDCVALVQHSISIAKTKKRRAHRAYGQVICKVLGWDLARLPTIVSALSEKREICLQNSRQGDVEGQDKCKAQEKVCKGTEGSSVVHENQDSQMDASNSGQANVGKGTNDVSVSLETKEALVNVSKGGEYLPKECVCTEILPNNGGESADAKISSSGAEASDSPEVFCQTIPETLENTEAGLVNDG</sequence>
<dbReference type="AlphaFoldDB" id="A0A068UEF8"/>
<gene>
    <name evidence="2" type="ORF">GSCOC_T00021362001</name>
</gene>
<evidence type="ECO:0000313" key="3">
    <source>
        <dbReference type="Proteomes" id="UP000295252"/>
    </source>
</evidence>